<dbReference type="Proteomes" id="UP000215086">
    <property type="component" value="Chromosome"/>
</dbReference>
<evidence type="ECO:0000313" key="2">
    <source>
        <dbReference type="Proteomes" id="UP000215086"/>
    </source>
</evidence>
<evidence type="ECO:0000313" key="1">
    <source>
        <dbReference type="EMBL" id="ASV73731.1"/>
    </source>
</evidence>
<reference evidence="1 2" key="1">
    <citation type="journal article" name="Front. Microbiol.">
        <title>Sugar Metabolism of the First Thermophilic Planctomycete Thermogutta terrifontis: Comparative Genomic and Transcriptomic Approaches.</title>
        <authorList>
            <person name="Elcheninov A.G."/>
            <person name="Menzel P."/>
            <person name="Gudbergsdottir S.R."/>
            <person name="Slesarev A.I."/>
            <person name="Kadnikov V.V."/>
            <person name="Krogh A."/>
            <person name="Bonch-Osmolovskaya E.A."/>
            <person name="Peng X."/>
            <person name="Kublanov I.V."/>
        </authorList>
    </citation>
    <scope>NUCLEOTIDE SEQUENCE [LARGE SCALE GENOMIC DNA]</scope>
    <source>
        <strain evidence="1 2">R1</strain>
    </source>
</reference>
<accession>A0A286RCP2</accession>
<organism evidence="1 2">
    <name type="scientific">Thermogutta terrifontis</name>
    <dbReference type="NCBI Taxonomy" id="1331910"/>
    <lineage>
        <taxon>Bacteria</taxon>
        <taxon>Pseudomonadati</taxon>
        <taxon>Planctomycetota</taxon>
        <taxon>Planctomycetia</taxon>
        <taxon>Pirellulales</taxon>
        <taxon>Thermoguttaceae</taxon>
        <taxon>Thermogutta</taxon>
    </lineage>
</organism>
<dbReference type="EMBL" id="CP018477">
    <property type="protein sequence ID" value="ASV73731.1"/>
    <property type="molecule type" value="Genomic_DNA"/>
</dbReference>
<sequence>MLALRFLGGTRFSGPLRKLTEVNQCTEGPSRAGDMLVADKPFQWRV</sequence>
<dbReference type="KEGG" id="ttf:THTE_1129"/>
<keyword evidence="2" id="KW-1185">Reference proteome</keyword>
<name>A0A286RCP2_9BACT</name>
<gene>
    <name evidence="1" type="ORF">THTE_1129</name>
</gene>
<protein>
    <submittedName>
        <fullName evidence="1">Uncharacterized protein</fullName>
    </submittedName>
</protein>
<proteinExistence type="predicted"/>
<dbReference type="AlphaFoldDB" id="A0A286RCP2"/>